<dbReference type="Gene3D" id="1.20.1640.10">
    <property type="entry name" value="Multidrug efflux transporter AcrB transmembrane domain"/>
    <property type="match status" value="2"/>
</dbReference>
<dbReference type="SUPFAM" id="SSF82714">
    <property type="entry name" value="Multidrug efflux transporter AcrB TolC docking domain, DN and DC subdomains"/>
    <property type="match status" value="2"/>
</dbReference>
<evidence type="ECO:0000256" key="1">
    <source>
        <dbReference type="SAM" id="Phobius"/>
    </source>
</evidence>
<feature type="transmembrane region" description="Helical" evidence="1">
    <location>
        <begin position="883"/>
        <end position="903"/>
    </location>
</feature>
<feature type="transmembrane region" description="Helical" evidence="1">
    <location>
        <begin position="434"/>
        <end position="454"/>
    </location>
</feature>
<proteinExistence type="predicted"/>
<organism evidence="2 3">
    <name type="scientific">Marinobacter excellens HL-55</name>
    <dbReference type="NCBI Taxonomy" id="1305731"/>
    <lineage>
        <taxon>Bacteria</taxon>
        <taxon>Pseudomonadati</taxon>
        <taxon>Pseudomonadota</taxon>
        <taxon>Gammaproteobacteria</taxon>
        <taxon>Pseudomonadales</taxon>
        <taxon>Marinobacteraceae</taxon>
        <taxon>Marinobacter</taxon>
    </lineage>
</organism>
<dbReference type="InterPro" id="IPR001036">
    <property type="entry name" value="Acrflvin-R"/>
</dbReference>
<dbReference type="PANTHER" id="PTHR32063:SF18">
    <property type="entry name" value="CATION EFFLUX SYSTEM PROTEIN"/>
    <property type="match status" value="1"/>
</dbReference>
<dbReference type="InterPro" id="IPR027463">
    <property type="entry name" value="AcrB_DN_DC_subdom"/>
</dbReference>
<feature type="transmembrane region" description="Helical" evidence="1">
    <location>
        <begin position="338"/>
        <end position="357"/>
    </location>
</feature>
<dbReference type="Pfam" id="PF00873">
    <property type="entry name" value="ACR_tran"/>
    <property type="match status" value="1"/>
</dbReference>
<dbReference type="GO" id="GO:0042910">
    <property type="term" value="F:xenobiotic transmembrane transporter activity"/>
    <property type="evidence" value="ECO:0007669"/>
    <property type="project" value="TreeGrafter"/>
</dbReference>
<feature type="transmembrane region" description="Helical" evidence="1">
    <location>
        <begin position="525"/>
        <end position="545"/>
    </location>
</feature>
<feature type="transmembrane region" description="Helical" evidence="1">
    <location>
        <begin position="857"/>
        <end position="876"/>
    </location>
</feature>
<dbReference type="PATRIC" id="fig|1305731.5.peg.2765"/>
<dbReference type="Gene3D" id="3.30.70.1430">
    <property type="entry name" value="Multidrug efflux transporter AcrB pore domain"/>
    <property type="match status" value="2"/>
</dbReference>
<dbReference type="STRING" id="1305731.GCA_000934705_00295"/>
<comment type="caution">
    <text evidence="2">The sequence shown here is derived from an EMBL/GenBank/DDBJ whole genome shotgun (WGS) entry which is preliminary data.</text>
</comment>
<evidence type="ECO:0000313" key="2">
    <source>
        <dbReference type="EMBL" id="KPQ29445.1"/>
    </source>
</evidence>
<protein>
    <submittedName>
        <fullName evidence="2">Cation/multidrug efflux pump</fullName>
    </submittedName>
</protein>
<dbReference type="EMBL" id="LJZQ01000006">
    <property type="protein sequence ID" value="KPQ29445.1"/>
    <property type="molecule type" value="Genomic_DNA"/>
</dbReference>
<keyword evidence="1" id="KW-0812">Transmembrane</keyword>
<dbReference type="GO" id="GO:0005886">
    <property type="term" value="C:plasma membrane"/>
    <property type="evidence" value="ECO:0007669"/>
    <property type="project" value="TreeGrafter"/>
</dbReference>
<dbReference type="Gene3D" id="3.30.2090.10">
    <property type="entry name" value="Multidrug efflux transporter AcrB TolC docking domain, DN and DC subdomains"/>
    <property type="match status" value="2"/>
</dbReference>
<dbReference type="Proteomes" id="UP000050416">
    <property type="component" value="Unassembled WGS sequence"/>
</dbReference>
<feature type="transmembrane region" description="Helical" evidence="1">
    <location>
        <begin position="943"/>
        <end position="970"/>
    </location>
</feature>
<sequence>MNRVIAEASIRKHRALGFTVLVVALIGVFSLFKLGQLEDPEFTIRTAVVITQYPGADAHRVEQEVTEVLEREIQQLGELDELESFSREGVSVIYVHVGEQYGGEQLRQIWDELRKKVFRASAELPGTVRGPLVNDEFGDVYSSLLSVTGDGYSYAELSDITDFLRQELLRVDQVGKVEIFGDQGERVFLETSRAKIAELGLTPNLVVAALQRQNVVAPGGMVDLGPRRLGIYATGVLQSVEELAELAIRSPRSGQLIRVSDFAEVHRGYAEPPEAMLRFNGQAALSLGVVPVAGANIVDLNERIQSTLGQLEEQLPVGVEVGAIALQANQVEQAIGEFVTSLVTAVMIVIGVLMLSLGFRTGLIVSVGVPMTIMATFVCMFLMNIDLHRVSLGALVIVLGMLVDNAIVVSELIQTRMRQGVDRLEAITQSVAETFWPLLSATLIAILAFSPIVLTQTTTGEFTRSLFWVVAASLLISWILAMTFTPLLAHRYLKAGADSGDSDGVRARFYGFCERAYHRVLAYKGVTLTVIGGAFLAAMLAFTLIPQIFFPPAQRAQFLVDYWLPEGSRIEQTANDMSEIEIFLLDQPGVSNITSFIGEGAPRFYLPMIPEPANPAFGQILVNLDSVDRLEDTMQAVAVQLRSAFPDAQPRVRAMQLGEPVRFPLQLRVTGPDQQKLRDLASELGAIMAATPGVADLRDDWRQARPRITVEVDQDRARRSGVSSTAINEALNTAFAGQAIGLYHEDDKRIPIIWRFPLSERADPSRIETMVVWPDEGRTPVPLAQMATVNLEWGPGMIWRHDRERAITLQADLHPDQTAANVQGRIDDAIAGFEMPAGYRTYWDGEVAQAAEARAGVLAPVPVVLGLMILVLMFQFNSYRKTLLVMMTVPLGVIGVTAGLLLFNQPFGFMALLGTMSLSGMIIRNAVVMIEQIELEQQRQQDYYNALVAAAVSRVRPIVLTTLTTVLGLLPLALSGPFWAPMAIAIMVGLGLSAVLTLVFVPVGYAFLFKVRKQAV</sequence>
<feature type="transmembrane region" description="Helical" evidence="1">
    <location>
        <begin position="466"/>
        <end position="489"/>
    </location>
</feature>
<evidence type="ECO:0000313" key="3">
    <source>
        <dbReference type="Proteomes" id="UP000050416"/>
    </source>
</evidence>
<name>A0A0P7Z4V2_9GAMM</name>
<dbReference type="SUPFAM" id="SSF82693">
    <property type="entry name" value="Multidrug efflux transporter AcrB pore domain, PN1, PN2, PC1 and PC2 subdomains"/>
    <property type="match status" value="3"/>
</dbReference>
<keyword evidence="1" id="KW-0472">Membrane</keyword>
<feature type="transmembrane region" description="Helical" evidence="1">
    <location>
        <begin position="982"/>
        <end position="1008"/>
    </location>
</feature>
<dbReference type="PANTHER" id="PTHR32063">
    <property type="match status" value="1"/>
</dbReference>
<gene>
    <name evidence="2" type="ORF">HLUCCX14_06290</name>
</gene>
<feature type="transmembrane region" description="Helical" evidence="1">
    <location>
        <begin position="909"/>
        <end position="931"/>
    </location>
</feature>
<dbReference type="PRINTS" id="PR00702">
    <property type="entry name" value="ACRIFLAVINRP"/>
</dbReference>
<feature type="transmembrane region" description="Helical" evidence="1">
    <location>
        <begin position="391"/>
        <end position="413"/>
    </location>
</feature>
<dbReference type="Gene3D" id="3.30.70.1320">
    <property type="entry name" value="Multidrug efflux transporter AcrB pore domain like"/>
    <property type="match status" value="1"/>
</dbReference>
<keyword evidence="1" id="KW-1133">Transmembrane helix</keyword>
<dbReference type="OrthoDB" id="9757940at2"/>
<dbReference type="Gene3D" id="3.30.70.1440">
    <property type="entry name" value="Multidrug efflux transporter AcrB pore domain"/>
    <property type="match status" value="1"/>
</dbReference>
<accession>A0A0P7Z4V2</accession>
<reference evidence="2 3" key="1">
    <citation type="submission" date="2015-09" db="EMBL/GenBank/DDBJ databases">
        <title>Identification and resolution of microdiversity through metagenomic sequencing of parallel consortia.</title>
        <authorList>
            <person name="Nelson W.C."/>
            <person name="Romine M.F."/>
            <person name="Lindemann S.R."/>
        </authorList>
    </citation>
    <scope>NUCLEOTIDE SEQUENCE [LARGE SCALE GENOMIC DNA]</scope>
    <source>
        <strain evidence="2">HL-55</strain>
    </source>
</reference>
<feature type="transmembrane region" description="Helical" evidence="1">
    <location>
        <begin position="364"/>
        <end position="385"/>
    </location>
</feature>
<dbReference type="SUPFAM" id="SSF82866">
    <property type="entry name" value="Multidrug efflux transporter AcrB transmembrane domain"/>
    <property type="match status" value="2"/>
</dbReference>
<dbReference type="AlphaFoldDB" id="A0A0P7Z4V2"/>